<evidence type="ECO:0000256" key="3">
    <source>
        <dbReference type="ARBA" id="ARBA00022692"/>
    </source>
</evidence>
<evidence type="ECO:0000256" key="5">
    <source>
        <dbReference type="ARBA" id="ARBA00022840"/>
    </source>
</evidence>
<dbReference type="Gene3D" id="3.40.50.300">
    <property type="entry name" value="P-loop containing nucleotide triphosphate hydrolases"/>
    <property type="match status" value="1"/>
</dbReference>
<evidence type="ECO:0000256" key="6">
    <source>
        <dbReference type="ARBA" id="ARBA00022989"/>
    </source>
</evidence>
<dbReference type="SUPFAM" id="SSF90123">
    <property type="entry name" value="ABC transporter transmembrane region"/>
    <property type="match status" value="1"/>
</dbReference>
<evidence type="ECO:0000313" key="12">
    <source>
        <dbReference type="EMBL" id="OWM88428.1"/>
    </source>
</evidence>
<feature type="domain" description="ABC transmembrane type-1" evidence="11">
    <location>
        <begin position="184"/>
        <end position="335"/>
    </location>
</feature>
<dbReference type="PANTHER" id="PTHR11384">
    <property type="entry name" value="ATP-BINDING CASSETTE, SUB-FAMILY D MEMBER"/>
    <property type="match status" value="1"/>
</dbReference>
<evidence type="ECO:0000256" key="4">
    <source>
        <dbReference type="ARBA" id="ARBA00022741"/>
    </source>
</evidence>
<dbReference type="Pfam" id="PF06472">
    <property type="entry name" value="ABC_membrane_2"/>
    <property type="match status" value="1"/>
</dbReference>
<dbReference type="PANTHER" id="PTHR11384:SF59">
    <property type="entry name" value="LYSOSOMAL COBALAMIN TRANSPORTER ABCD4"/>
    <property type="match status" value="1"/>
</dbReference>
<evidence type="ECO:0000256" key="7">
    <source>
        <dbReference type="ARBA" id="ARBA00023136"/>
    </source>
</evidence>
<name>A0A218XUE0_PUNGR</name>
<comment type="similarity">
    <text evidence="1">Belongs to the ABC transporter superfamily. ABCD family. Peroxisomal fatty acyl CoA transporter (TC 3.A.1.203) subfamily.</text>
</comment>
<feature type="domain" description="ABC transporter" evidence="10">
    <location>
        <begin position="392"/>
        <end position="666"/>
    </location>
</feature>
<feature type="region of interest" description="Disordered" evidence="8">
    <location>
        <begin position="78"/>
        <end position="97"/>
    </location>
</feature>
<dbReference type="GO" id="GO:0005524">
    <property type="term" value="F:ATP binding"/>
    <property type="evidence" value="ECO:0007669"/>
    <property type="project" value="UniProtKB-KW"/>
</dbReference>
<dbReference type="PROSITE" id="PS50893">
    <property type="entry name" value="ABC_TRANSPORTER_2"/>
    <property type="match status" value="1"/>
</dbReference>
<dbReference type="SUPFAM" id="SSF52540">
    <property type="entry name" value="P-loop containing nucleoside triphosphate hydrolases"/>
    <property type="match status" value="1"/>
</dbReference>
<evidence type="ECO:0008006" key="14">
    <source>
        <dbReference type="Google" id="ProtNLM"/>
    </source>
</evidence>
<dbReference type="Gene3D" id="1.20.1560.10">
    <property type="entry name" value="ABC transporter type 1, transmembrane domain"/>
    <property type="match status" value="1"/>
</dbReference>
<dbReference type="InterPro" id="IPR011527">
    <property type="entry name" value="ABC1_TM_dom"/>
</dbReference>
<proteinExistence type="inferred from homology"/>
<feature type="transmembrane region" description="Helical" evidence="9">
    <location>
        <begin position="166"/>
        <end position="185"/>
    </location>
</feature>
<evidence type="ECO:0000313" key="13">
    <source>
        <dbReference type="Proteomes" id="UP000197138"/>
    </source>
</evidence>
<evidence type="ECO:0000256" key="1">
    <source>
        <dbReference type="ARBA" id="ARBA00008575"/>
    </source>
</evidence>
<keyword evidence="3 9" id="KW-0812">Transmembrane</keyword>
<dbReference type="GO" id="GO:0016020">
    <property type="term" value="C:membrane"/>
    <property type="evidence" value="ECO:0007669"/>
    <property type="project" value="InterPro"/>
</dbReference>
<dbReference type="GO" id="GO:0016887">
    <property type="term" value="F:ATP hydrolysis activity"/>
    <property type="evidence" value="ECO:0007669"/>
    <property type="project" value="InterPro"/>
</dbReference>
<organism evidence="12 13">
    <name type="scientific">Punica granatum</name>
    <name type="common">Pomegranate</name>
    <dbReference type="NCBI Taxonomy" id="22663"/>
    <lineage>
        <taxon>Eukaryota</taxon>
        <taxon>Viridiplantae</taxon>
        <taxon>Streptophyta</taxon>
        <taxon>Embryophyta</taxon>
        <taxon>Tracheophyta</taxon>
        <taxon>Spermatophyta</taxon>
        <taxon>Magnoliopsida</taxon>
        <taxon>eudicotyledons</taxon>
        <taxon>Gunneridae</taxon>
        <taxon>Pentapetalae</taxon>
        <taxon>rosids</taxon>
        <taxon>malvids</taxon>
        <taxon>Myrtales</taxon>
        <taxon>Lythraceae</taxon>
        <taxon>Punica</taxon>
    </lineage>
</organism>
<accession>A0A218XUE0</accession>
<dbReference type="InterPro" id="IPR050835">
    <property type="entry name" value="ABC_transporter_sub-D"/>
</dbReference>
<feature type="transmembrane region" description="Helical" evidence="9">
    <location>
        <begin position="192"/>
        <end position="211"/>
    </location>
</feature>
<keyword evidence="2" id="KW-0813">Transport</keyword>
<dbReference type="InterPro" id="IPR003439">
    <property type="entry name" value="ABC_transporter-like_ATP-bd"/>
</dbReference>
<dbReference type="AlphaFoldDB" id="A0A218XUE0"/>
<dbReference type="InterPro" id="IPR027417">
    <property type="entry name" value="P-loop_NTPase"/>
</dbReference>
<dbReference type="InterPro" id="IPR017871">
    <property type="entry name" value="ABC_transporter-like_CS"/>
</dbReference>
<dbReference type="PROSITE" id="PS50929">
    <property type="entry name" value="ABC_TM1F"/>
    <property type="match status" value="1"/>
</dbReference>
<feature type="transmembrane region" description="Helical" evidence="9">
    <location>
        <begin position="126"/>
        <end position="146"/>
    </location>
</feature>
<protein>
    <recommendedName>
        <fullName evidence="14">ABC transporter D family member 2, chloroplastic</fullName>
    </recommendedName>
</protein>
<keyword evidence="4" id="KW-0547">Nucleotide-binding</keyword>
<sequence length="666" mass="74123">MLKMQAQCLSITDSRSLCNHLVPVPLNLRFFCKLSSPASVATSSQPKPFCKGRWPNKFGISYNQRKRNSISLHLSAAAAVPPPAPPTTELDDEGKGPNPKRLWRRFWKVAAPYWWSDDRVQARLQLAAVFALTLGTTGISVGFSFLGRDFYNALANKDADQFAKQLLYYLGGFAGVDLISFSNILYGIYPPLFVVLLVYSIGGTAISVFLGKDLVTLNFLQEKKEADFRYGLVRLRENAESIAFYGGEENELQLLLQRFNSAFENLTQLLISSRNLEFFTNGYRYLIQILPAAVVAPMYFSGKIEFGVINQSVSAFNHILGDFSLIVYQFQAISAFSAVIDRLGEFEDILDSSSKSPSESSEEISLVYSRMNDSPTLEPNGTVLKKKSQKLLDIENLTLQTPTSKATLITDLSLQVNCHEHLLVTGPSGSGKTSLLRALAGLWNTGRGKIQFYIDDVGVAQSSSELEETSMKFSKEVFFLPQRPYMNLGTLSRQLLYPSWAEDVAPALNNLEPPVTLPFLVRGLDSKDASRKPKQPTTDELIKVLEDVRLGYILSRFNGLDSTHEWSSVLSLGEQQRLAFARLLLSKPKLVLLDESTSALDEANEAHLYGLIRAAGITYISIGHRRTLYDYHCNCLHISAADSNTCRPNWSINPINEDTPVNLSKS</sequence>
<dbReference type="GO" id="GO:0140359">
    <property type="term" value="F:ABC-type transporter activity"/>
    <property type="evidence" value="ECO:0007669"/>
    <property type="project" value="InterPro"/>
</dbReference>
<keyword evidence="7 9" id="KW-0472">Membrane</keyword>
<gene>
    <name evidence="12" type="ORF">CDL15_Pgr003840</name>
</gene>
<dbReference type="SMART" id="SM00382">
    <property type="entry name" value="AAA"/>
    <property type="match status" value="1"/>
</dbReference>
<dbReference type="PROSITE" id="PS00211">
    <property type="entry name" value="ABC_TRANSPORTER_1"/>
    <property type="match status" value="1"/>
</dbReference>
<dbReference type="CDD" id="cd03223">
    <property type="entry name" value="ABCD_peroxisomal_ALDP"/>
    <property type="match status" value="1"/>
</dbReference>
<dbReference type="Proteomes" id="UP000197138">
    <property type="component" value="Unassembled WGS sequence"/>
</dbReference>
<reference evidence="13" key="1">
    <citation type="journal article" date="2017" name="Plant J.">
        <title>The pomegranate (Punica granatum L.) genome and the genomics of punicalagin biosynthesis.</title>
        <authorList>
            <person name="Qin G."/>
            <person name="Xu C."/>
            <person name="Ming R."/>
            <person name="Tang H."/>
            <person name="Guyot R."/>
            <person name="Kramer E.M."/>
            <person name="Hu Y."/>
            <person name="Yi X."/>
            <person name="Qi Y."/>
            <person name="Xu X."/>
            <person name="Gao Z."/>
            <person name="Pan H."/>
            <person name="Jian J."/>
            <person name="Tian Y."/>
            <person name="Yue Z."/>
            <person name="Xu Y."/>
        </authorList>
    </citation>
    <scope>NUCLEOTIDE SEQUENCE [LARGE SCALE GENOMIC DNA]</scope>
    <source>
        <strain evidence="13">cv. Dabenzi</strain>
    </source>
</reference>
<evidence type="ECO:0000256" key="9">
    <source>
        <dbReference type="SAM" id="Phobius"/>
    </source>
</evidence>
<keyword evidence="5" id="KW-0067">ATP-binding</keyword>
<dbReference type="InterPro" id="IPR003593">
    <property type="entry name" value="AAA+_ATPase"/>
</dbReference>
<dbReference type="Pfam" id="PF00005">
    <property type="entry name" value="ABC_tran"/>
    <property type="match status" value="1"/>
</dbReference>
<comment type="caution">
    <text evidence="12">The sequence shown here is derived from an EMBL/GenBank/DDBJ whole genome shotgun (WGS) entry which is preliminary data.</text>
</comment>
<evidence type="ECO:0000259" key="11">
    <source>
        <dbReference type="PROSITE" id="PS50929"/>
    </source>
</evidence>
<evidence type="ECO:0000259" key="10">
    <source>
        <dbReference type="PROSITE" id="PS50893"/>
    </source>
</evidence>
<keyword evidence="6 9" id="KW-1133">Transmembrane helix</keyword>
<evidence type="ECO:0000256" key="8">
    <source>
        <dbReference type="SAM" id="MobiDB-lite"/>
    </source>
</evidence>
<dbReference type="InterPro" id="IPR036640">
    <property type="entry name" value="ABC1_TM_sf"/>
</dbReference>
<evidence type="ECO:0000256" key="2">
    <source>
        <dbReference type="ARBA" id="ARBA00022448"/>
    </source>
</evidence>
<dbReference type="EMBL" id="MTKT01000797">
    <property type="protein sequence ID" value="OWM88428.1"/>
    <property type="molecule type" value="Genomic_DNA"/>
</dbReference>